<dbReference type="SUPFAM" id="SSF50129">
    <property type="entry name" value="GroES-like"/>
    <property type="match status" value="1"/>
</dbReference>
<name>A0A1T5J4A8_9MICO</name>
<dbReference type="RefSeq" id="WP_079572084.1">
    <property type="nucleotide sequence ID" value="NZ_FUZQ01000002.1"/>
</dbReference>
<dbReference type="GO" id="GO:0003723">
    <property type="term" value="F:RNA binding"/>
    <property type="evidence" value="ECO:0007669"/>
    <property type="project" value="UniProtKB-KW"/>
</dbReference>
<sequence>MAEIPAVMKAVQLVGHGGLDRLEYRDDVPTPVPAAGEVLIDVHACGMNNTDVWVREGAYGTETDPGSVSTWRRGRSTLTFPRIQGADTVGVIAAVGPGVPADRVGERVMVDFSIYHRPEGDDSLADIDYIGHGRDGGYAEYVAVPAENAYEITAAIADAELATFCCAYLTAEQMLDRARLGAGERVLVTGASGGVGSAVVQLARVRGAIPYAVTSAGKEDALRAVGAQDVVLRDAPDLVAEVGRVVDGPVDVVADLVAGPMFNDLLRILRPEGRYTTAGAIGGPVVQLDLRTMYLKQLELHGSSQGTRTAFRRLVRYVSEGAVRPLLDRTFRLSDLREAQRAFLAKAYVGKLVVVPDRHWDLVGAPYAQP</sequence>
<dbReference type="Gene3D" id="3.40.50.720">
    <property type="entry name" value="NAD(P)-binding Rossmann-like Domain"/>
    <property type="match status" value="1"/>
</dbReference>
<dbReference type="CDD" id="cd08274">
    <property type="entry name" value="MDR9"/>
    <property type="match status" value="1"/>
</dbReference>
<keyword evidence="4" id="KW-0521">NADP</keyword>
<evidence type="ECO:0000256" key="6">
    <source>
        <dbReference type="ARBA" id="ARBA00022990"/>
    </source>
</evidence>
<accession>A0A1T5J4A8</accession>
<dbReference type="InterPro" id="IPR020843">
    <property type="entry name" value="ER"/>
</dbReference>
<keyword evidence="3" id="KW-0963">Cytoplasm</keyword>
<protein>
    <submittedName>
        <fullName evidence="8">NADPH:quinone reductase</fullName>
    </submittedName>
</protein>
<dbReference type="GO" id="GO:0005737">
    <property type="term" value="C:cytoplasm"/>
    <property type="evidence" value="ECO:0007669"/>
    <property type="project" value="UniProtKB-SubCell"/>
</dbReference>
<dbReference type="PANTHER" id="PTHR44154">
    <property type="entry name" value="QUINONE OXIDOREDUCTASE"/>
    <property type="match status" value="1"/>
</dbReference>
<dbReference type="AlphaFoldDB" id="A0A1T5J4A8"/>
<dbReference type="Pfam" id="PF08240">
    <property type="entry name" value="ADH_N"/>
    <property type="match status" value="1"/>
</dbReference>
<dbReference type="InterPro" id="IPR011032">
    <property type="entry name" value="GroES-like_sf"/>
</dbReference>
<comment type="subcellular location">
    <subcellularLocation>
        <location evidence="1">Cytoplasm</location>
    </subcellularLocation>
</comment>
<evidence type="ECO:0000256" key="4">
    <source>
        <dbReference type="ARBA" id="ARBA00022857"/>
    </source>
</evidence>
<dbReference type="STRING" id="526729.SAMN04324258_1029"/>
<keyword evidence="5" id="KW-0694">RNA-binding</keyword>
<reference evidence="8 9" key="1">
    <citation type="submission" date="2017-02" db="EMBL/GenBank/DDBJ databases">
        <authorList>
            <person name="Peterson S.W."/>
        </authorList>
    </citation>
    <scope>NUCLEOTIDE SEQUENCE [LARGE SCALE GENOMIC DNA]</scope>
    <source>
        <strain evidence="8 9">DSM 21481</strain>
    </source>
</reference>
<dbReference type="InterPro" id="IPR013154">
    <property type="entry name" value="ADH-like_N"/>
</dbReference>
<dbReference type="SMART" id="SM00829">
    <property type="entry name" value="PKS_ER"/>
    <property type="match status" value="1"/>
</dbReference>
<keyword evidence="6" id="KW-0007">Acetylation</keyword>
<dbReference type="GO" id="GO:0008270">
    <property type="term" value="F:zinc ion binding"/>
    <property type="evidence" value="ECO:0007669"/>
    <property type="project" value="InterPro"/>
</dbReference>
<comment type="subunit">
    <text evidence="2">Homotetramer.</text>
</comment>
<evidence type="ECO:0000313" key="9">
    <source>
        <dbReference type="Proteomes" id="UP000189777"/>
    </source>
</evidence>
<dbReference type="InterPro" id="IPR036291">
    <property type="entry name" value="NAD(P)-bd_dom_sf"/>
</dbReference>
<evidence type="ECO:0000256" key="2">
    <source>
        <dbReference type="ARBA" id="ARBA00011881"/>
    </source>
</evidence>
<keyword evidence="9" id="KW-1185">Reference proteome</keyword>
<dbReference type="Gene3D" id="3.90.180.10">
    <property type="entry name" value="Medium-chain alcohol dehydrogenases, catalytic domain"/>
    <property type="match status" value="1"/>
</dbReference>
<proteinExistence type="predicted"/>
<dbReference type="Pfam" id="PF00107">
    <property type="entry name" value="ADH_zinc_N"/>
    <property type="match status" value="1"/>
</dbReference>
<dbReference type="InterPro" id="IPR051603">
    <property type="entry name" value="Zinc-ADH_QOR/CCCR"/>
</dbReference>
<evidence type="ECO:0000256" key="1">
    <source>
        <dbReference type="ARBA" id="ARBA00004496"/>
    </source>
</evidence>
<dbReference type="EMBL" id="FUZQ01000002">
    <property type="protein sequence ID" value="SKC46367.1"/>
    <property type="molecule type" value="Genomic_DNA"/>
</dbReference>
<evidence type="ECO:0000256" key="3">
    <source>
        <dbReference type="ARBA" id="ARBA00022490"/>
    </source>
</evidence>
<dbReference type="SUPFAM" id="SSF51735">
    <property type="entry name" value="NAD(P)-binding Rossmann-fold domains"/>
    <property type="match status" value="1"/>
</dbReference>
<dbReference type="PANTHER" id="PTHR44154:SF1">
    <property type="entry name" value="QUINONE OXIDOREDUCTASE"/>
    <property type="match status" value="1"/>
</dbReference>
<dbReference type="GO" id="GO:0016491">
    <property type="term" value="F:oxidoreductase activity"/>
    <property type="evidence" value="ECO:0007669"/>
    <property type="project" value="InterPro"/>
</dbReference>
<evidence type="ECO:0000259" key="7">
    <source>
        <dbReference type="SMART" id="SM00829"/>
    </source>
</evidence>
<feature type="domain" description="Enoyl reductase (ER)" evidence="7">
    <location>
        <begin position="17"/>
        <end position="354"/>
    </location>
</feature>
<dbReference type="InterPro" id="IPR002364">
    <property type="entry name" value="Quin_OxRdtase/zeta-crystal_CS"/>
</dbReference>
<dbReference type="InterPro" id="IPR013149">
    <property type="entry name" value="ADH-like_C"/>
</dbReference>
<dbReference type="PROSITE" id="PS01162">
    <property type="entry name" value="QOR_ZETA_CRYSTAL"/>
    <property type="match status" value="1"/>
</dbReference>
<gene>
    <name evidence="8" type="ORF">SAMN04324258_1029</name>
</gene>
<evidence type="ECO:0000256" key="5">
    <source>
        <dbReference type="ARBA" id="ARBA00022884"/>
    </source>
</evidence>
<dbReference type="Proteomes" id="UP000189777">
    <property type="component" value="Unassembled WGS sequence"/>
</dbReference>
<evidence type="ECO:0000313" key="8">
    <source>
        <dbReference type="EMBL" id="SKC46367.1"/>
    </source>
</evidence>
<organism evidence="8 9">
    <name type="scientific">Krasilnikoviella flava</name>
    <dbReference type="NCBI Taxonomy" id="526729"/>
    <lineage>
        <taxon>Bacteria</taxon>
        <taxon>Bacillati</taxon>
        <taxon>Actinomycetota</taxon>
        <taxon>Actinomycetes</taxon>
        <taxon>Micrococcales</taxon>
        <taxon>Promicromonosporaceae</taxon>
        <taxon>Krasilnikoviella</taxon>
    </lineage>
</organism>